<dbReference type="InterPro" id="IPR038377">
    <property type="entry name" value="Na/Glc_symporter_sf"/>
</dbReference>
<evidence type="ECO:0000256" key="3">
    <source>
        <dbReference type="ARBA" id="ARBA00022692"/>
    </source>
</evidence>
<organism evidence="7">
    <name type="scientific">marine sediment metagenome</name>
    <dbReference type="NCBI Taxonomy" id="412755"/>
    <lineage>
        <taxon>unclassified sequences</taxon>
        <taxon>metagenomes</taxon>
        <taxon>ecological metagenomes</taxon>
    </lineage>
</organism>
<feature type="transmembrane region" description="Helical" evidence="6">
    <location>
        <begin position="62"/>
        <end position="83"/>
    </location>
</feature>
<comment type="similarity">
    <text evidence="2">Belongs to the sodium:solute symporter (SSF) (TC 2.A.21) family.</text>
</comment>
<dbReference type="Pfam" id="PF00474">
    <property type="entry name" value="SSF"/>
    <property type="match status" value="1"/>
</dbReference>
<feature type="non-terminal residue" evidence="7">
    <location>
        <position position="141"/>
    </location>
</feature>
<accession>A0A0F8YPE7</accession>
<comment type="caution">
    <text evidence="7">The sequence shown here is derived from an EMBL/GenBank/DDBJ whole genome shotgun (WGS) entry which is preliminary data.</text>
</comment>
<evidence type="ECO:0000256" key="4">
    <source>
        <dbReference type="ARBA" id="ARBA00022989"/>
    </source>
</evidence>
<keyword evidence="5 6" id="KW-0472">Membrane</keyword>
<feature type="transmembrane region" description="Helical" evidence="6">
    <location>
        <begin position="6"/>
        <end position="24"/>
    </location>
</feature>
<evidence type="ECO:0000256" key="1">
    <source>
        <dbReference type="ARBA" id="ARBA00004141"/>
    </source>
</evidence>
<dbReference type="AlphaFoldDB" id="A0A0F8YPE7"/>
<evidence type="ECO:0000256" key="2">
    <source>
        <dbReference type="ARBA" id="ARBA00006434"/>
    </source>
</evidence>
<reference evidence="7" key="1">
    <citation type="journal article" date="2015" name="Nature">
        <title>Complex archaea that bridge the gap between prokaryotes and eukaryotes.</title>
        <authorList>
            <person name="Spang A."/>
            <person name="Saw J.H."/>
            <person name="Jorgensen S.L."/>
            <person name="Zaremba-Niedzwiedzka K."/>
            <person name="Martijn J."/>
            <person name="Lind A.E."/>
            <person name="van Eijk R."/>
            <person name="Schleper C."/>
            <person name="Guy L."/>
            <person name="Ettema T.J."/>
        </authorList>
    </citation>
    <scope>NUCLEOTIDE SEQUENCE</scope>
</reference>
<proteinExistence type="inferred from homology"/>
<evidence type="ECO:0000256" key="6">
    <source>
        <dbReference type="SAM" id="Phobius"/>
    </source>
</evidence>
<dbReference type="GO" id="GO:0022857">
    <property type="term" value="F:transmembrane transporter activity"/>
    <property type="evidence" value="ECO:0007669"/>
    <property type="project" value="InterPro"/>
</dbReference>
<keyword evidence="3 6" id="KW-0812">Transmembrane</keyword>
<dbReference type="Gene3D" id="1.20.1730.10">
    <property type="entry name" value="Sodium/glucose cotransporter"/>
    <property type="match status" value="1"/>
</dbReference>
<protein>
    <submittedName>
        <fullName evidence="7">Uncharacterized protein</fullName>
    </submittedName>
</protein>
<dbReference type="InterPro" id="IPR001734">
    <property type="entry name" value="Na/solute_symporter"/>
</dbReference>
<name>A0A0F8YPE7_9ZZZZ</name>
<dbReference type="GO" id="GO:0016020">
    <property type="term" value="C:membrane"/>
    <property type="evidence" value="ECO:0007669"/>
    <property type="project" value="UniProtKB-SubCell"/>
</dbReference>
<comment type="subcellular location">
    <subcellularLocation>
        <location evidence="1">Membrane</location>
        <topology evidence="1">Multi-pass membrane protein</topology>
    </subcellularLocation>
</comment>
<dbReference type="EMBL" id="LAZR01065199">
    <property type="protein sequence ID" value="KKK56024.1"/>
    <property type="molecule type" value="Genomic_DNA"/>
</dbReference>
<keyword evidence="4 6" id="KW-1133">Transmembrane helix</keyword>
<sequence length="141" mass="15187">MVSGVSLLLATGGYLLVLFGVAYFARHRAALKRSIVANPVIYSLSLAVYATSWTFYGSVGKAATSGILFLTIYLGPTLMAVLWRPILGNVIRIARENRITTIADFLSSRYGNSLHLAVLVTIVAAVGIIPYHGLQFKAIIS</sequence>
<gene>
    <name evidence="7" type="ORF">LCGC14_3068690</name>
</gene>
<feature type="transmembrane region" description="Helical" evidence="6">
    <location>
        <begin position="36"/>
        <end position="56"/>
    </location>
</feature>
<evidence type="ECO:0000256" key="5">
    <source>
        <dbReference type="ARBA" id="ARBA00023136"/>
    </source>
</evidence>
<feature type="transmembrane region" description="Helical" evidence="6">
    <location>
        <begin position="114"/>
        <end position="134"/>
    </location>
</feature>
<evidence type="ECO:0000313" key="7">
    <source>
        <dbReference type="EMBL" id="KKK56024.1"/>
    </source>
</evidence>